<keyword evidence="3" id="KW-0560">Oxidoreductase</keyword>
<gene>
    <name evidence="7" type="ORF">MA04_00983</name>
</gene>
<comment type="cofactor">
    <cofactor evidence="1">
        <name>Fe cation</name>
        <dbReference type="ChEBI" id="CHEBI:24875"/>
    </cofactor>
</comment>
<dbReference type="Proteomes" id="UP001064106">
    <property type="component" value="Unassembled WGS sequence"/>
</dbReference>
<name>A0ABT2QVX4_9GAMM</name>
<reference evidence="7" key="1">
    <citation type="submission" date="2012-09" db="EMBL/GenBank/DDBJ databases">
        <title>Genome Sequence of alkane-degrading Bacterium Alcanivorax balearicus MACL04.</title>
        <authorList>
            <person name="Lai Q."/>
            <person name="Shao Z."/>
        </authorList>
    </citation>
    <scope>NUCLEOTIDE SEQUENCE</scope>
    <source>
        <strain evidence="7">MACL04</strain>
    </source>
</reference>
<evidence type="ECO:0000313" key="8">
    <source>
        <dbReference type="Proteomes" id="UP001064106"/>
    </source>
</evidence>
<feature type="domain" description="Alcohol dehydrogenase iron-type/glycerol dehydrogenase GldA" evidence="5">
    <location>
        <begin position="13"/>
        <end position="190"/>
    </location>
</feature>
<evidence type="ECO:0000256" key="4">
    <source>
        <dbReference type="ARBA" id="ARBA00023027"/>
    </source>
</evidence>
<evidence type="ECO:0000256" key="2">
    <source>
        <dbReference type="ARBA" id="ARBA00007358"/>
    </source>
</evidence>
<keyword evidence="8" id="KW-1185">Reference proteome</keyword>
<protein>
    <submittedName>
        <fullName evidence="7">Iron-containing alcohol dehydrogenase</fullName>
    </submittedName>
</protein>
<comment type="similarity">
    <text evidence="2">Belongs to the iron-containing alcohol dehydrogenase family.</text>
</comment>
<dbReference type="CDD" id="cd08192">
    <property type="entry name" value="MAR-like"/>
    <property type="match status" value="1"/>
</dbReference>
<dbReference type="EMBL" id="ARXS01000004">
    <property type="protein sequence ID" value="MCU5781683.1"/>
    <property type="molecule type" value="Genomic_DNA"/>
</dbReference>
<comment type="caution">
    <text evidence="7">The sequence shown here is derived from an EMBL/GenBank/DDBJ whole genome shotgun (WGS) entry which is preliminary data.</text>
</comment>
<evidence type="ECO:0000256" key="3">
    <source>
        <dbReference type="ARBA" id="ARBA00023002"/>
    </source>
</evidence>
<feature type="domain" description="Fe-containing alcohol dehydrogenase-like C-terminal" evidence="6">
    <location>
        <begin position="203"/>
        <end position="390"/>
    </location>
</feature>
<dbReference type="SUPFAM" id="SSF56796">
    <property type="entry name" value="Dehydroquinate synthase-like"/>
    <property type="match status" value="1"/>
</dbReference>
<dbReference type="InterPro" id="IPR018211">
    <property type="entry name" value="ADH_Fe_CS"/>
</dbReference>
<dbReference type="RefSeq" id="WP_163121818.1">
    <property type="nucleotide sequence ID" value="NZ_ARXS01000004.1"/>
</dbReference>
<dbReference type="PROSITE" id="PS00060">
    <property type="entry name" value="ADH_IRON_2"/>
    <property type="match status" value="1"/>
</dbReference>
<dbReference type="InterPro" id="IPR039697">
    <property type="entry name" value="Alcohol_dehydrogenase_Fe"/>
</dbReference>
<dbReference type="Pfam" id="PF00465">
    <property type="entry name" value="Fe-ADH"/>
    <property type="match status" value="1"/>
</dbReference>
<organism evidence="7 8">
    <name type="scientific">Alloalcanivorax balearicus MACL04</name>
    <dbReference type="NCBI Taxonomy" id="1177182"/>
    <lineage>
        <taxon>Bacteria</taxon>
        <taxon>Pseudomonadati</taxon>
        <taxon>Pseudomonadota</taxon>
        <taxon>Gammaproteobacteria</taxon>
        <taxon>Oceanospirillales</taxon>
        <taxon>Alcanivoracaceae</taxon>
        <taxon>Alloalcanivorax</taxon>
    </lineage>
</organism>
<sequence length="390" mass="41903">MDIGSHQYIAQDRIVWGVSAGKAIRDEAERRGAKRLFIITGKTLNRKTSVIADIGNALGDKLVGIFDECLEHTPRETVVDAACAARRVKPDLIVSVGGGTVIDTAKVVLVALAENISDVAALDRCHIAVDATGERTSPDLRAPPVRQIAVSTTLSGAEFSCLGGAVDQQRHIKDGYYGAYLCPAAVILDPAITLPTPEWLWLSTGIRALDHAVESICSRAPNPLVDACALRALSLLSEALPRNRCVPDDLEARLQAQQGAWLASQGILRVDYGASHGIGHSLGAITGLSHGYTSCVLLPAVLRWNREQPENRERQKWVAEQLGDSGDDAAASVETLIERLGLPGRLRDLGIDRSCFDSVAQGAMGNLWVNTNPRAIRSREDILSILEAAY</sequence>
<keyword evidence="4" id="KW-0520">NAD</keyword>
<evidence type="ECO:0000259" key="6">
    <source>
        <dbReference type="Pfam" id="PF25137"/>
    </source>
</evidence>
<evidence type="ECO:0000259" key="5">
    <source>
        <dbReference type="Pfam" id="PF00465"/>
    </source>
</evidence>
<dbReference type="InterPro" id="IPR056798">
    <property type="entry name" value="ADH_Fe_C"/>
</dbReference>
<dbReference type="Pfam" id="PF25137">
    <property type="entry name" value="ADH_Fe_C"/>
    <property type="match status" value="1"/>
</dbReference>
<dbReference type="Gene3D" id="1.20.1090.10">
    <property type="entry name" value="Dehydroquinate synthase-like - alpha domain"/>
    <property type="match status" value="1"/>
</dbReference>
<accession>A0ABT2QVX4</accession>
<dbReference type="Gene3D" id="3.40.50.1970">
    <property type="match status" value="1"/>
</dbReference>
<dbReference type="InterPro" id="IPR001670">
    <property type="entry name" value="ADH_Fe/GldA"/>
</dbReference>
<dbReference type="PANTHER" id="PTHR11496:SF102">
    <property type="entry name" value="ALCOHOL DEHYDROGENASE 4"/>
    <property type="match status" value="1"/>
</dbReference>
<dbReference type="PANTHER" id="PTHR11496">
    <property type="entry name" value="ALCOHOL DEHYDROGENASE"/>
    <property type="match status" value="1"/>
</dbReference>
<evidence type="ECO:0000313" key="7">
    <source>
        <dbReference type="EMBL" id="MCU5781683.1"/>
    </source>
</evidence>
<evidence type="ECO:0000256" key="1">
    <source>
        <dbReference type="ARBA" id="ARBA00001962"/>
    </source>
</evidence>
<proteinExistence type="inferred from homology"/>